<dbReference type="Proteomes" id="UP001205337">
    <property type="component" value="Unassembled WGS sequence"/>
</dbReference>
<name>A0ABT1ZHB3_9MICO</name>
<dbReference type="Pfam" id="PF26099">
    <property type="entry name" value="DUF8034"/>
    <property type="match status" value="1"/>
</dbReference>
<organism evidence="2 3">
    <name type="scientific">Protaetiibacter mangrovi</name>
    <dbReference type="NCBI Taxonomy" id="2970926"/>
    <lineage>
        <taxon>Bacteria</taxon>
        <taxon>Bacillati</taxon>
        <taxon>Actinomycetota</taxon>
        <taxon>Actinomycetes</taxon>
        <taxon>Micrococcales</taxon>
        <taxon>Microbacteriaceae</taxon>
        <taxon>Protaetiibacter</taxon>
    </lineage>
</organism>
<comment type="caution">
    <text evidence="2">The sequence shown here is derived from an EMBL/GenBank/DDBJ whole genome shotgun (WGS) entry which is preliminary data.</text>
</comment>
<dbReference type="InterPro" id="IPR058347">
    <property type="entry name" value="DUF8034"/>
</dbReference>
<feature type="region of interest" description="Disordered" evidence="1">
    <location>
        <begin position="611"/>
        <end position="633"/>
    </location>
</feature>
<reference evidence="2 3" key="1">
    <citation type="submission" date="2022-08" db="EMBL/GenBank/DDBJ databases">
        <authorList>
            <person name="Li F."/>
        </authorList>
    </citation>
    <scope>NUCLEOTIDE SEQUENCE [LARGE SCALE GENOMIC DNA]</scope>
    <source>
        <strain evidence="2 3">10F1B-8-1</strain>
    </source>
</reference>
<sequence>MDSTMSHIAVTETWQTAPDWALGQRRLFAALDEAWRTFSVTFAEPDGRLRFSGRLGGLPDDRDGVDDFYEPFFNWPLLYMLGGSSDLLEVSKWHWTGTTAHLAEMGMLTREYDRGYDWFHQGEGLLFFFGICLADPDDDAFRARVVRFAGLYTDPRNGNYDPAHRIIRAPQSGADGPREGLNGSGVFPWSPVLARYGLPLEWVAPGTTIDDLMNDPAKARTYADEMARRMGRGDVAVNLVATSLATTAYLVTGDPHYRDWVLEYAGAWRDRALGGTLPDNVGPDGTVGELLGGRWYGGHYGWTWPHGINSVGTAAVVATQNAVLIGGGTSFQELGRTPLRMAVDQARVAIPAEQAMSFPERWKERLGPRWVEPTLLVPLRHGEHGWFDFQPMRTALSFGMWHLTGDERDRLQLDDLEAGSSYPWTDVDVFRSKEEAGHEEPWLVYLDGRNPDYPRRVLDAALAVVADRLARIRASSGEVGADFNLWQQLSPVVTEALMQLTWGAPQVLYNGGLPQARVRYFDPAARRPGLPPGVAALVTSIDPDRFRVEIVNTEQTARSVVVQAGAFAQHAVREAAVNGSAVPHGRSELWLDLPGRGVAVLELRLDLNANPPTAASPFSRPDRLTRQEGVTHG</sequence>
<gene>
    <name evidence="2" type="ORF">NUH29_11110</name>
</gene>
<feature type="compositionally biased region" description="Basic and acidic residues" evidence="1">
    <location>
        <begin position="620"/>
        <end position="633"/>
    </location>
</feature>
<dbReference type="EMBL" id="JANTHX010000007">
    <property type="protein sequence ID" value="MCS0500094.1"/>
    <property type="molecule type" value="Genomic_DNA"/>
</dbReference>
<protein>
    <recommendedName>
        <fullName evidence="4">Linalool dehydratase/isomerase domain-containing protein</fullName>
    </recommendedName>
</protein>
<evidence type="ECO:0000256" key="1">
    <source>
        <dbReference type="SAM" id="MobiDB-lite"/>
    </source>
</evidence>
<dbReference type="RefSeq" id="WP_258799190.1">
    <property type="nucleotide sequence ID" value="NZ_JANTHX010000007.1"/>
</dbReference>
<proteinExistence type="predicted"/>
<accession>A0ABT1ZHB3</accession>
<evidence type="ECO:0008006" key="4">
    <source>
        <dbReference type="Google" id="ProtNLM"/>
    </source>
</evidence>
<keyword evidence="3" id="KW-1185">Reference proteome</keyword>
<evidence type="ECO:0000313" key="3">
    <source>
        <dbReference type="Proteomes" id="UP001205337"/>
    </source>
</evidence>
<evidence type="ECO:0000313" key="2">
    <source>
        <dbReference type="EMBL" id="MCS0500094.1"/>
    </source>
</evidence>